<sequence>MLLHNRCCRPCKRGIALSLRLPIALGVANGIMLGFAMAMRRPLACLIPLLLVASPAIARDSLGIFESWGAFRDPVAGQSAPRCYAIAQPQVRRGRTPQGFASVGTWPRAHVRGQVHIRLSRARSPDAPVRLSVGERRFTLVAGQVDAWAPDARTDAQIIAAMRSATSMSVSSVGADGRAFADSYALRGAATAIDAAALGCARLR</sequence>
<proteinExistence type="predicted"/>
<gene>
    <name evidence="2" type="ORF">RLDS_19620</name>
</gene>
<evidence type="ECO:0000313" key="2">
    <source>
        <dbReference type="EMBL" id="EQB12358.1"/>
    </source>
</evidence>
<comment type="caution">
    <text evidence="2">The sequence shown here is derived from an EMBL/GenBank/DDBJ whole genome shotgun (WGS) entry which is preliminary data.</text>
</comment>
<feature type="transmembrane region" description="Helical" evidence="1">
    <location>
        <begin position="21"/>
        <end position="39"/>
    </location>
</feature>
<keyword evidence="1" id="KW-0812">Transmembrane</keyword>
<evidence type="ECO:0000313" key="3">
    <source>
        <dbReference type="Proteomes" id="UP000015531"/>
    </source>
</evidence>
<dbReference type="AlphaFoldDB" id="T0HJP8"/>
<name>T0HJP8_9SPHN</name>
<organism evidence="2 3">
    <name type="scientific">Sphingobium lactosutens DS20</name>
    <dbReference type="NCBI Taxonomy" id="1331060"/>
    <lineage>
        <taxon>Bacteria</taxon>
        <taxon>Pseudomonadati</taxon>
        <taxon>Pseudomonadota</taxon>
        <taxon>Alphaproteobacteria</taxon>
        <taxon>Sphingomonadales</taxon>
        <taxon>Sphingomonadaceae</taxon>
        <taxon>Sphingobium</taxon>
    </lineage>
</organism>
<reference evidence="2 3" key="1">
    <citation type="journal article" date="2013" name="Genome Announc.">
        <title>Draft Genome Sequence of Sphingobium lactosutens Strain DS20T, Isolated from a Hexachlorocyclohexane Dumpsite.</title>
        <authorList>
            <person name="Kumar R."/>
            <person name="Dwivedi V."/>
            <person name="Negi V."/>
            <person name="Khurana J.P."/>
            <person name="Lal R."/>
        </authorList>
    </citation>
    <scope>NUCLEOTIDE SEQUENCE [LARGE SCALE GENOMIC DNA]</scope>
    <source>
        <strain evidence="2 3">DS20</strain>
    </source>
</reference>
<evidence type="ECO:0000256" key="1">
    <source>
        <dbReference type="SAM" id="Phobius"/>
    </source>
</evidence>
<dbReference type="EMBL" id="ATDP01000103">
    <property type="protein sequence ID" value="EQB12358.1"/>
    <property type="molecule type" value="Genomic_DNA"/>
</dbReference>
<keyword evidence="1" id="KW-1133">Transmembrane helix</keyword>
<dbReference type="PATRIC" id="fig|1331060.3.peg.3787"/>
<dbReference type="eggNOG" id="COG5342">
    <property type="taxonomic scope" value="Bacteria"/>
</dbReference>
<keyword evidence="1" id="KW-0472">Membrane</keyword>
<dbReference type="Proteomes" id="UP000015531">
    <property type="component" value="Unassembled WGS sequence"/>
</dbReference>
<protein>
    <submittedName>
        <fullName evidence="2">Uncharacterized protein</fullName>
    </submittedName>
</protein>
<accession>T0HJP8</accession>
<keyword evidence="3" id="KW-1185">Reference proteome</keyword>